<reference evidence="2 3" key="1">
    <citation type="journal article" date="2004" name="Environ. Microbiol.">
        <title>Phylogeny-function analysis of (meta)genomic libraries: screening for expression of ribosomal RNA genes by large-insert library fluorescent in situ hybridization (LIL-FISH).</title>
        <authorList>
            <person name="Leveau J.H."/>
            <person name="Gerards S."/>
            <person name="de Boer W."/>
            <person name="van Veen J.A."/>
        </authorList>
    </citation>
    <scope>NUCLEOTIDE SEQUENCE [LARGE SCALE GENOMIC DNA]</scope>
    <source>
        <strain evidence="2 3">Ter331</strain>
    </source>
</reference>
<dbReference type="SUPFAM" id="SSF53474">
    <property type="entry name" value="alpha/beta-Hydrolases"/>
    <property type="match status" value="1"/>
</dbReference>
<dbReference type="Proteomes" id="UP000008392">
    <property type="component" value="Chromosome"/>
</dbReference>
<reference evidence="2 3" key="5">
    <citation type="journal article" date="2011" name="ISME J.">
        <title>Dual transcriptional profiling of a bacterial/fungal confrontation: Collimonas fungivorans versus Aspergillus niger.</title>
        <authorList>
            <person name="Mela F."/>
            <person name="Fritsche K."/>
            <person name="de Boer W."/>
            <person name="van Veen J.A."/>
            <person name="de Graaff L.H."/>
            <person name="van den Berg M."/>
            <person name="Leveau J.H."/>
        </authorList>
    </citation>
    <scope>NUCLEOTIDE SEQUENCE [LARGE SCALE GENOMIC DNA]</scope>
    <source>
        <strain evidence="2 3">Ter331</strain>
    </source>
</reference>
<organism evidence="2 3">
    <name type="scientific">Collimonas fungivorans (strain Ter331)</name>
    <dbReference type="NCBI Taxonomy" id="1005048"/>
    <lineage>
        <taxon>Bacteria</taxon>
        <taxon>Pseudomonadati</taxon>
        <taxon>Pseudomonadota</taxon>
        <taxon>Betaproteobacteria</taxon>
        <taxon>Burkholderiales</taxon>
        <taxon>Oxalobacteraceae</taxon>
        <taxon>Collimonas</taxon>
    </lineage>
</organism>
<dbReference type="AlphaFoldDB" id="G0AK00"/>
<gene>
    <name evidence="2" type="ordered locus">CFU_1613</name>
</gene>
<dbReference type="KEGG" id="cfu:CFU_1613"/>
<dbReference type="PANTHER" id="PTHR43798:SF33">
    <property type="entry name" value="HYDROLASE, PUTATIVE (AFU_ORTHOLOGUE AFUA_2G14860)-RELATED"/>
    <property type="match status" value="1"/>
</dbReference>
<dbReference type="InterPro" id="IPR050266">
    <property type="entry name" value="AB_hydrolase_sf"/>
</dbReference>
<dbReference type="EMBL" id="CP002745">
    <property type="protein sequence ID" value="AEK61445.1"/>
    <property type="molecule type" value="Genomic_DNA"/>
</dbReference>
<accession>G0AK00</accession>
<proteinExistence type="predicted"/>
<dbReference type="PRINTS" id="PR00111">
    <property type="entry name" value="ABHYDROLASE"/>
</dbReference>
<dbReference type="InterPro" id="IPR029058">
    <property type="entry name" value="AB_hydrolase_fold"/>
</dbReference>
<keyword evidence="3" id="KW-1185">Reference proteome</keyword>
<dbReference type="Pfam" id="PF00561">
    <property type="entry name" value="Abhydrolase_1"/>
    <property type="match status" value="1"/>
</dbReference>
<reference evidence="2 3" key="3">
    <citation type="journal article" date="2008" name="FEMS Microbiol. Ecol.">
        <title>Identification and characterization of genes underlying chitinolysis in Collimonas fungivorans Ter331.</title>
        <authorList>
            <person name="Fritsche K."/>
            <person name="de Boer W."/>
            <person name="Gerards S."/>
            <person name="van den Berg M."/>
            <person name="van Veen J.A."/>
            <person name="Leveau J.H."/>
        </authorList>
    </citation>
    <scope>NUCLEOTIDE SEQUENCE [LARGE SCALE GENOMIC DNA]</scope>
    <source>
        <strain evidence="2 3">Ter331</strain>
    </source>
</reference>
<dbReference type="eggNOG" id="COG0596">
    <property type="taxonomic scope" value="Bacteria"/>
</dbReference>
<name>G0AK00_COLFT</name>
<evidence type="ECO:0000313" key="2">
    <source>
        <dbReference type="EMBL" id="AEK61445.1"/>
    </source>
</evidence>
<reference evidence="2 3" key="2">
    <citation type="journal article" date="2006" name="J. Microbiol. Methods">
        <title>Genomic flank-sequencing of plasposon insertion sites for rapid identification of functional genes.</title>
        <authorList>
            <person name="Leveau J.H."/>
            <person name="Gerards S."/>
            <person name="Fritsche K."/>
            <person name="Zondag G."/>
            <person name="van Veen J.A."/>
        </authorList>
    </citation>
    <scope>NUCLEOTIDE SEQUENCE [LARGE SCALE GENOMIC DNA]</scope>
    <source>
        <strain evidence="2 3">Ter331</strain>
    </source>
</reference>
<sequence>MPPPIKFCRNGIAMTIPTHKSVQCISPAGLHKMAYQEWGDPHNPNVLLCLHGVTRVSDDFDQLARTVCDTYRVVCPDVVGRGRSDWLRDPQYYVLPQYLNDVVTLLARLNAETVDLVGTSMGGLIGIGLASLPENPIRKLVLNDIGPSLNAEAMGRIGEYIGADMRFATFDEAAAYVRAISASFGPHTDAEWHKLASDVLRQNADGQWIRHYDLKLAQPFISTSAEVFKLSEQLLWKAYQAITCPTLLVRGAASDLLSVETARLMTESGPKAKLVELAGVGHAPTFLHIDQIKVVTDFLIG</sequence>
<evidence type="ECO:0000259" key="1">
    <source>
        <dbReference type="Pfam" id="PF00561"/>
    </source>
</evidence>
<reference evidence="3" key="6">
    <citation type="submission" date="2011-05" db="EMBL/GenBank/DDBJ databases">
        <title>Complete sequence of Collimonas fungivorans Ter331.</title>
        <authorList>
            <person name="Leveau J.H."/>
        </authorList>
    </citation>
    <scope>NUCLEOTIDE SEQUENCE [LARGE SCALE GENOMIC DNA]</scope>
    <source>
        <strain evidence="3">Ter331</strain>
    </source>
</reference>
<keyword evidence="2" id="KW-0378">Hydrolase</keyword>
<protein>
    <submittedName>
        <fullName evidence="2">Putative hydrolase protein</fullName>
        <ecNumber evidence="2">3.1.1.3</ecNumber>
    </submittedName>
</protein>
<dbReference type="STRING" id="1005048.CFU_1613"/>
<evidence type="ECO:0000313" key="3">
    <source>
        <dbReference type="Proteomes" id="UP000008392"/>
    </source>
</evidence>
<dbReference type="HOGENOM" id="CLU_020336_1_0_4"/>
<feature type="domain" description="AB hydrolase-1" evidence="1">
    <location>
        <begin position="45"/>
        <end position="286"/>
    </location>
</feature>
<dbReference type="PANTHER" id="PTHR43798">
    <property type="entry name" value="MONOACYLGLYCEROL LIPASE"/>
    <property type="match status" value="1"/>
</dbReference>
<reference evidence="2 3" key="4">
    <citation type="journal article" date="2010" name="Environ. Microbiol.">
        <title>The bacterial genus Collimonas: mycophagy, weathering and other adaptive solutions to life in oligotrophic soil environments.</title>
        <authorList>
            <person name="Leveau J.H."/>
            <person name="Uroz S."/>
            <person name="de Boer W."/>
        </authorList>
    </citation>
    <scope>NUCLEOTIDE SEQUENCE [LARGE SCALE GENOMIC DNA]</scope>
    <source>
        <strain evidence="2 3">Ter331</strain>
    </source>
</reference>
<dbReference type="GO" id="GO:0004806">
    <property type="term" value="F:triacylglycerol lipase activity"/>
    <property type="evidence" value="ECO:0007669"/>
    <property type="project" value="UniProtKB-EC"/>
</dbReference>
<dbReference type="GO" id="GO:0016020">
    <property type="term" value="C:membrane"/>
    <property type="evidence" value="ECO:0007669"/>
    <property type="project" value="TreeGrafter"/>
</dbReference>
<dbReference type="InterPro" id="IPR000073">
    <property type="entry name" value="AB_hydrolase_1"/>
</dbReference>
<dbReference type="Gene3D" id="3.40.50.1820">
    <property type="entry name" value="alpha/beta hydrolase"/>
    <property type="match status" value="1"/>
</dbReference>
<dbReference type="EC" id="3.1.1.3" evidence="2"/>